<dbReference type="InterPro" id="IPR022742">
    <property type="entry name" value="Hydrolase_4"/>
</dbReference>
<dbReference type="GO" id="GO:0016787">
    <property type="term" value="F:hydrolase activity"/>
    <property type="evidence" value="ECO:0007669"/>
    <property type="project" value="UniProtKB-KW"/>
</dbReference>
<organism evidence="2 3">
    <name type="scientific">Rhabdonatronobacter sediminivivens</name>
    <dbReference type="NCBI Taxonomy" id="2743469"/>
    <lineage>
        <taxon>Bacteria</taxon>
        <taxon>Pseudomonadati</taxon>
        <taxon>Pseudomonadota</taxon>
        <taxon>Alphaproteobacteria</taxon>
        <taxon>Rhodobacterales</taxon>
        <taxon>Paracoccaceae</taxon>
        <taxon>Rhabdonatronobacter</taxon>
    </lineage>
</organism>
<dbReference type="SUPFAM" id="SSF53474">
    <property type="entry name" value="alpha/beta-Hydrolases"/>
    <property type="match status" value="1"/>
</dbReference>
<dbReference type="RefSeq" id="WP_179905741.1">
    <property type="nucleotide sequence ID" value="NZ_JACBXS010000014.1"/>
</dbReference>
<name>A0A7Z0HZA1_9RHOB</name>
<comment type="caution">
    <text evidence="2">The sequence shown here is derived from an EMBL/GenBank/DDBJ whole genome shotgun (WGS) entry which is preliminary data.</text>
</comment>
<sequence>MTRPTEAPLFHTIAEAPPGGQARWLVARDGIRLRMAHWPGAGAGLVMVFPGRTEVIEKYGRVIADLVAAGHSVSAIDWRGQGLSDRLTGDPLLGYVNNFSDFQADVDVWHDALRDLDPAAEQPLVLAHSMGGCIALRALTRGLRARAVAFSAPMWGLRAGKFMRLGMAGLARAARITGRDAIPVPGAGIEFRLWDNPFDNNDLTTDPDTYAWMQHQVNAHPELRLGAPSLRWLGAALAETAALARLPAPDVPAWCGLGTRERIVSAEAIETRMQGWPGGQLEVFDGAEHELLMEAPAHRTRFLTATLAHFAAN</sequence>
<dbReference type="InterPro" id="IPR029058">
    <property type="entry name" value="AB_hydrolase_fold"/>
</dbReference>
<reference evidence="2 3" key="1">
    <citation type="journal article" date="2000" name="Arch. Microbiol.">
        <title>Rhodobaca bogoriensis gen. nov. and sp. nov., an alkaliphilic purple nonsulfur bacterium from African Rift Valley soda lakes.</title>
        <authorList>
            <person name="Milford A.D."/>
            <person name="Achenbach L.A."/>
            <person name="Jung D.O."/>
            <person name="Madigan M.T."/>
        </authorList>
    </citation>
    <scope>NUCLEOTIDE SEQUENCE [LARGE SCALE GENOMIC DNA]</scope>
    <source>
        <strain evidence="2 3">2376</strain>
    </source>
</reference>
<dbReference type="PANTHER" id="PTHR11614">
    <property type="entry name" value="PHOSPHOLIPASE-RELATED"/>
    <property type="match status" value="1"/>
</dbReference>
<dbReference type="EMBL" id="JACBXS010000014">
    <property type="protein sequence ID" value="NYS25036.1"/>
    <property type="molecule type" value="Genomic_DNA"/>
</dbReference>
<gene>
    <name evidence="2" type="ORF">HUK65_08520</name>
</gene>
<dbReference type="Proteomes" id="UP000529417">
    <property type="component" value="Unassembled WGS sequence"/>
</dbReference>
<feature type="domain" description="Serine aminopeptidase S33" evidence="1">
    <location>
        <begin position="44"/>
        <end position="294"/>
    </location>
</feature>
<dbReference type="AlphaFoldDB" id="A0A7Z0HZA1"/>
<dbReference type="Pfam" id="PF12146">
    <property type="entry name" value="Hydrolase_4"/>
    <property type="match status" value="1"/>
</dbReference>
<dbReference type="InterPro" id="IPR051044">
    <property type="entry name" value="MAG_DAG_Lipase"/>
</dbReference>
<evidence type="ECO:0000313" key="3">
    <source>
        <dbReference type="Proteomes" id="UP000529417"/>
    </source>
</evidence>
<proteinExistence type="predicted"/>
<evidence type="ECO:0000313" key="2">
    <source>
        <dbReference type="EMBL" id="NYS25036.1"/>
    </source>
</evidence>
<accession>A0A7Z0HZA1</accession>
<keyword evidence="2" id="KW-0378">Hydrolase</keyword>
<evidence type="ECO:0000259" key="1">
    <source>
        <dbReference type="Pfam" id="PF12146"/>
    </source>
</evidence>
<keyword evidence="3" id="KW-1185">Reference proteome</keyword>
<protein>
    <submittedName>
        <fullName evidence="2">Alpha/beta hydrolase</fullName>
    </submittedName>
</protein>
<dbReference type="Gene3D" id="3.40.50.1820">
    <property type="entry name" value="alpha/beta hydrolase"/>
    <property type="match status" value="1"/>
</dbReference>